<feature type="compositionally biased region" description="Polar residues" evidence="9">
    <location>
        <begin position="552"/>
        <end position="566"/>
    </location>
</feature>
<keyword evidence="12" id="KW-1185">Reference proteome</keyword>
<evidence type="ECO:0000256" key="10">
    <source>
        <dbReference type="SAM" id="Phobius"/>
    </source>
</evidence>
<feature type="coiled-coil region" evidence="8">
    <location>
        <begin position="687"/>
        <end position="714"/>
    </location>
</feature>
<dbReference type="PANTHER" id="PTHR32219">
    <property type="entry name" value="RNA-BINDING PROTEIN YLMH-RELATED"/>
    <property type="match status" value="1"/>
</dbReference>
<evidence type="ECO:0000256" key="2">
    <source>
        <dbReference type="ARBA" id="ARBA00022475"/>
    </source>
</evidence>
<dbReference type="InterPro" id="IPR055282">
    <property type="entry name" value="PPI1-4"/>
</dbReference>
<name>A0A835HR89_9MAGN</name>
<comment type="similarity">
    <text evidence="7">Belongs to the plant Proton pump-interactor protein family.</text>
</comment>
<feature type="region of interest" description="Disordered" evidence="9">
    <location>
        <begin position="908"/>
        <end position="972"/>
    </location>
</feature>
<evidence type="ECO:0000313" key="11">
    <source>
        <dbReference type="EMBL" id="KAF9602847.1"/>
    </source>
</evidence>
<sequence>MEIELNSGVEMEEKSGLLESELSCEVVENKSSEDAGEVKIDVKSGLESEVCAEVLESKSSEAEFEFEEKNGSDIELRSEVLEGGEVESEEKSGFETEVNTEVLESKSTEVDFEEKCGLSLSACDDREKVGEDSEEKSDVSDGSYEFVSGIEPVTDSIEKSPLLEVSNLGSLGEEKEVEVVEFDDSKKVESDLSVEQDLGGSHEDVVVDMESVEVKMVVLEPKGTDLHNIDDDENIDEEKVDSEEEMESVKSELQQLDKPDSAEQNVDGEIKSGEQDTLDSGVVMGNNEDSQSMPIEIVESNRLETAGVVSRSGESDEDISVEEPLDCSAKEQGLELEIDSSPVDNTQLELESTDCIYQSSDGNGDLSGRSDVTDEEAKEDGDRSYVFVDGVDLVSDDSLEREPVRSVTQKEETQVYPHVIVGSFVCELDSNYVSGTKSSPGSVDNSKSEIEIRNYSIDKGENLRSCETGSTGSDTPRSVSPIDDALIGSSDKGEKLPICDNGSSGSDTPQSVRADDVLVGSEAMNDSSEFGRNESTEPAVDVYQESEGGSGSPLSNRESTNSSFADTSDEKKVDEKEQKELIRYLIKIPRYIDENIEKLIGLAHQQVDERSQNRDAIRIAIQTKKVTCNEYHDEFETAKKQERAARDAQKLKRQEMFSVQAMVNEIYNAITVEGIGDKAVQPAFDKQEELEKSLETLKKDVDSARNVVSRAEVVTNSARNKYFDENEKLRKLQAQFRSADVLRQEAYAQVQKLKKQLHDKTVCVFEVIAGKPLTVDIHLRSLKEFASTAFNKYFWMFKDDQTKAGDYGFSGDKEKLHCHCVNQVDKVRELWSKDDNFRNEYIRCNRLSTVRRLGTLDGRRLGPDEDPPILHNVRRDRVVTASPASVKANLNSPVLTLKEEKTVLPLGPEKARNSHVSTVREEKSAVNQKQNQHTAKSKDPEPFALENCSPNVSVKNEVEKETGEENVQEELERKEELLRKEAAAAIREQLLFEEKDKAKKAEEKKKRNAEKAQARAQYWERKEAELKEKEREKREKKKARKKAKKNIIEGESSVCSSESTHTLPEPAIQESENEEKPKTLSTRPFKRDTEEKQSKSVSKRPQKPSTLLKLTKTTPIPSPLRKKTKKSMRAWMWVLIGTLIVLAVVVLASRRHLLLLNSL</sequence>
<keyword evidence="3 10" id="KW-0812">Transmembrane</keyword>
<feature type="region of interest" description="Disordered" evidence="9">
    <location>
        <begin position="223"/>
        <end position="301"/>
    </location>
</feature>
<feature type="compositionally biased region" description="Polar residues" evidence="9">
    <location>
        <begin position="925"/>
        <end position="934"/>
    </location>
</feature>
<comment type="subcellular location">
    <subcellularLocation>
        <location evidence="1">Cell membrane</location>
        <topology evidence="1">Single-pass membrane protein</topology>
    </subcellularLocation>
</comment>
<feature type="compositionally biased region" description="Polar residues" evidence="9">
    <location>
        <begin position="465"/>
        <end position="478"/>
    </location>
</feature>
<organism evidence="11 12">
    <name type="scientific">Coptis chinensis</name>
    <dbReference type="NCBI Taxonomy" id="261450"/>
    <lineage>
        <taxon>Eukaryota</taxon>
        <taxon>Viridiplantae</taxon>
        <taxon>Streptophyta</taxon>
        <taxon>Embryophyta</taxon>
        <taxon>Tracheophyta</taxon>
        <taxon>Spermatophyta</taxon>
        <taxon>Magnoliopsida</taxon>
        <taxon>Ranunculales</taxon>
        <taxon>Ranunculaceae</taxon>
        <taxon>Coptidoideae</taxon>
        <taxon>Coptis</taxon>
    </lineage>
</organism>
<feature type="compositionally biased region" description="Basic residues" evidence="9">
    <location>
        <begin position="1034"/>
        <end position="1045"/>
    </location>
</feature>
<keyword evidence="4 10" id="KW-1133">Transmembrane helix</keyword>
<comment type="caution">
    <text evidence="11">The sequence shown here is derived from an EMBL/GenBank/DDBJ whole genome shotgun (WGS) entry which is preliminary data.</text>
</comment>
<feature type="region of interest" description="Disordered" evidence="9">
    <location>
        <begin position="124"/>
        <end position="144"/>
    </location>
</feature>
<evidence type="ECO:0000256" key="8">
    <source>
        <dbReference type="SAM" id="Coils"/>
    </source>
</evidence>
<dbReference type="OrthoDB" id="1703439at2759"/>
<feature type="region of interest" description="Disordered" evidence="9">
    <location>
        <begin position="524"/>
        <end position="573"/>
    </location>
</feature>
<feature type="compositionally biased region" description="Acidic residues" evidence="9">
    <location>
        <begin position="230"/>
        <end position="246"/>
    </location>
</feature>
<feature type="region of interest" description="Disordered" evidence="9">
    <location>
        <begin position="459"/>
        <end position="512"/>
    </location>
</feature>
<evidence type="ECO:0000256" key="3">
    <source>
        <dbReference type="ARBA" id="ARBA00022692"/>
    </source>
</evidence>
<feature type="compositionally biased region" description="Basic and acidic residues" evidence="9">
    <location>
        <begin position="247"/>
        <end position="261"/>
    </location>
</feature>
<dbReference type="EMBL" id="JADFTS010000006">
    <property type="protein sequence ID" value="KAF9602847.1"/>
    <property type="molecule type" value="Genomic_DNA"/>
</dbReference>
<feature type="region of interest" description="Disordered" evidence="9">
    <location>
        <begin position="1"/>
        <end position="20"/>
    </location>
</feature>
<protein>
    <submittedName>
        <fullName evidence="11">Uncharacterized protein</fullName>
    </submittedName>
</protein>
<evidence type="ECO:0000256" key="4">
    <source>
        <dbReference type="ARBA" id="ARBA00022989"/>
    </source>
</evidence>
<keyword evidence="5 8" id="KW-0175">Coiled coil</keyword>
<evidence type="ECO:0000256" key="5">
    <source>
        <dbReference type="ARBA" id="ARBA00023054"/>
    </source>
</evidence>
<evidence type="ECO:0000256" key="1">
    <source>
        <dbReference type="ARBA" id="ARBA00004162"/>
    </source>
</evidence>
<evidence type="ECO:0000256" key="9">
    <source>
        <dbReference type="SAM" id="MobiDB-lite"/>
    </source>
</evidence>
<evidence type="ECO:0000256" key="7">
    <source>
        <dbReference type="ARBA" id="ARBA00038080"/>
    </source>
</evidence>
<dbReference type="GO" id="GO:0005886">
    <property type="term" value="C:plasma membrane"/>
    <property type="evidence" value="ECO:0007669"/>
    <property type="project" value="UniProtKB-SubCell"/>
</dbReference>
<dbReference type="AlphaFoldDB" id="A0A835HR89"/>
<feature type="compositionally biased region" description="Basic and acidic residues" evidence="9">
    <location>
        <begin position="1085"/>
        <end position="1094"/>
    </location>
</feature>
<accession>A0A835HR89</accession>
<dbReference type="PANTHER" id="PTHR32219:SF3">
    <property type="entry name" value="CALPONIN-LIKE DOMAIN PROTEIN"/>
    <property type="match status" value="1"/>
</dbReference>
<keyword evidence="2" id="KW-1003">Cell membrane</keyword>
<feature type="transmembrane region" description="Helical" evidence="10">
    <location>
        <begin position="1130"/>
        <end position="1149"/>
    </location>
</feature>
<feature type="compositionally biased region" description="Basic and acidic residues" evidence="9">
    <location>
        <begin position="124"/>
        <end position="139"/>
    </location>
</feature>
<feature type="compositionally biased region" description="Polar residues" evidence="9">
    <location>
        <begin position="1053"/>
        <end position="1062"/>
    </location>
</feature>
<reference evidence="11 12" key="1">
    <citation type="submission" date="2020-10" db="EMBL/GenBank/DDBJ databases">
        <title>The Coptis chinensis genome and diversification of protoberbering-type alkaloids.</title>
        <authorList>
            <person name="Wang B."/>
            <person name="Shu S."/>
            <person name="Song C."/>
            <person name="Liu Y."/>
        </authorList>
    </citation>
    <scope>NUCLEOTIDE SEQUENCE [LARGE SCALE GENOMIC DNA]</scope>
    <source>
        <strain evidence="11">HL-2020</strain>
        <tissue evidence="11">Leaf</tissue>
    </source>
</reference>
<keyword evidence="6 10" id="KW-0472">Membrane</keyword>
<feature type="compositionally biased region" description="Low complexity" evidence="9">
    <location>
        <begin position="1103"/>
        <end position="1115"/>
    </location>
</feature>
<evidence type="ECO:0000313" key="12">
    <source>
        <dbReference type="Proteomes" id="UP000631114"/>
    </source>
</evidence>
<evidence type="ECO:0000256" key="6">
    <source>
        <dbReference type="ARBA" id="ARBA00023136"/>
    </source>
</evidence>
<feature type="compositionally biased region" description="Polar residues" evidence="9">
    <location>
        <begin position="501"/>
        <end position="511"/>
    </location>
</feature>
<proteinExistence type="inferred from homology"/>
<gene>
    <name evidence="11" type="ORF">IFM89_031793</name>
</gene>
<feature type="region of interest" description="Disordered" evidence="9">
    <location>
        <begin position="356"/>
        <end position="382"/>
    </location>
</feature>
<dbReference type="Proteomes" id="UP000631114">
    <property type="component" value="Unassembled WGS sequence"/>
</dbReference>
<feature type="region of interest" description="Disordered" evidence="9">
    <location>
        <begin position="1026"/>
        <end position="1121"/>
    </location>
</feature>